<dbReference type="SUPFAM" id="SSF51215">
    <property type="entry name" value="Regulatory protein AraC"/>
    <property type="match status" value="1"/>
</dbReference>
<evidence type="ECO:0000256" key="1">
    <source>
        <dbReference type="ARBA" id="ARBA00023015"/>
    </source>
</evidence>
<evidence type="ECO:0000256" key="3">
    <source>
        <dbReference type="ARBA" id="ARBA00023159"/>
    </source>
</evidence>
<evidence type="ECO:0000313" key="6">
    <source>
        <dbReference type="EMBL" id="HIU68982.1"/>
    </source>
</evidence>
<proteinExistence type="predicted"/>
<dbReference type="InterPro" id="IPR018062">
    <property type="entry name" value="HTH_AraC-typ_CS"/>
</dbReference>
<dbReference type="PANTHER" id="PTHR46796:SF6">
    <property type="entry name" value="ARAC SUBFAMILY"/>
    <property type="match status" value="1"/>
</dbReference>
<evidence type="ECO:0000313" key="7">
    <source>
        <dbReference type="Proteomes" id="UP000824125"/>
    </source>
</evidence>
<feature type="domain" description="HTH araC/xylS-type" evidence="5">
    <location>
        <begin position="182"/>
        <end position="280"/>
    </location>
</feature>
<dbReference type="AlphaFoldDB" id="A0A9D1MUR8"/>
<dbReference type="Pfam" id="PF12833">
    <property type="entry name" value="HTH_18"/>
    <property type="match status" value="1"/>
</dbReference>
<evidence type="ECO:0000256" key="2">
    <source>
        <dbReference type="ARBA" id="ARBA00023125"/>
    </source>
</evidence>
<dbReference type="GO" id="GO:0043565">
    <property type="term" value="F:sequence-specific DNA binding"/>
    <property type="evidence" value="ECO:0007669"/>
    <property type="project" value="InterPro"/>
</dbReference>
<protein>
    <submittedName>
        <fullName evidence="6">Helix-turn-helix transcriptional regulator</fullName>
    </submittedName>
</protein>
<dbReference type="EMBL" id="DVNM01000017">
    <property type="protein sequence ID" value="HIU68982.1"/>
    <property type="molecule type" value="Genomic_DNA"/>
</dbReference>
<dbReference type="PANTHER" id="PTHR46796">
    <property type="entry name" value="HTH-TYPE TRANSCRIPTIONAL ACTIVATOR RHAS-RELATED"/>
    <property type="match status" value="1"/>
</dbReference>
<accession>A0A9D1MUR8</accession>
<evidence type="ECO:0000256" key="4">
    <source>
        <dbReference type="ARBA" id="ARBA00023163"/>
    </source>
</evidence>
<dbReference type="SMART" id="SM00342">
    <property type="entry name" value="HTH_ARAC"/>
    <property type="match status" value="1"/>
</dbReference>
<dbReference type="InterPro" id="IPR003313">
    <property type="entry name" value="AraC-bd"/>
</dbReference>
<dbReference type="GO" id="GO:0003700">
    <property type="term" value="F:DNA-binding transcription factor activity"/>
    <property type="evidence" value="ECO:0007669"/>
    <property type="project" value="InterPro"/>
</dbReference>
<dbReference type="Proteomes" id="UP000824125">
    <property type="component" value="Unassembled WGS sequence"/>
</dbReference>
<keyword evidence="1" id="KW-0805">Transcription regulation</keyword>
<keyword evidence="2" id="KW-0238">DNA-binding</keyword>
<sequence length="282" mass="32459">MKSTETGVLKKSDLYFSSPSQTAKRLYYYPISAGHFYCVDNYHLIRQNYDSLLITHIIDGSFTYIKNGKSQTAVAGNTVILDCYKPHEYYTNDYMESIWVHISGANCYDLFTEIEKNEGNLIKCSDTEHVKRLIFRIFNGIQSDNPPSELSLSLDIYKLFAELLNPRNMKSKSQNSYEDSIQEVKEYIADHLGESLSVRLLADNVHMSASHFSRIFKQQTGYSPYDYVLLSRLNRAKDLLQKSNLTIAGIAYETGFNSESNFIYFFTESEGISPGKFRRLKF</sequence>
<dbReference type="InterPro" id="IPR009057">
    <property type="entry name" value="Homeodomain-like_sf"/>
</dbReference>
<comment type="caution">
    <text evidence="6">The sequence shown here is derived from an EMBL/GenBank/DDBJ whole genome shotgun (WGS) entry which is preliminary data.</text>
</comment>
<dbReference type="Pfam" id="PF02311">
    <property type="entry name" value="AraC_binding"/>
    <property type="match status" value="1"/>
</dbReference>
<keyword evidence="4" id="KW-0804">Transcription</keyword>
<dbReference type="PROSITE" id="PS01124">
    <property type="entry name" value="HTH_ARAC_FAMILY_2"/>
    <property type="match status" value="1"/>
</dbReference>
<dbReference type="Gene3D" id="1.10.10.60">
    <property type="entry name" value="Homeodomain-like"/>
    <property type="match status" value="2"/>
</dbReference>
<reference evidence="6" key="2">
    <citation type="journal article" date="2021" name="PeerJ">
        <title>Extensive microbial diversity within the chicken gut microbiome revealed by metagenomics and culture.</title>
        <authorList>
            <person name="Gilroy R."/>
            <person name="Ravi A."/>
            <person name="Getino M."/>
            <person name="Pursley I."/>
            <person name="Horton D.L."/>
            <person name="Alikhan N.F."/>
            <person name="Baker D."/>
            <person name="Gharbi K."/>
            <person name="Hall N."/>
            <person name="Watson M."/>
            <person name="Adriaenssens E.M."/>
            <person name="Foster-Nyarko E."/>
            <person name="Jarju S."/>
            <person name="Secka A."/>
            <person name="Antonio M."/>
            <person name="Oren A."/>
            <person name="Chaudhuri R.R."/>
            <person name="La Ragione R."/>
            <person name="Hildebrand F."/>
            <person name="Pallen M.J."/>
        </authorList>
    </citation>
    <scope>NUCLEOTIDE SEQUENCE</scope>
    <source>
        <strain evidence="6">CHK176-6737</strain>
    </source>
</reference>
<keyword evidence="3" id="KW-0010">Activator</keyword>
<organism evidence="6 7">
    <name type="scientific">Candidatus Scybalenecus merdavium</name>
    <dbReference type="NCBI Taxonomy" id="2840939"/>
    <lineage>
        <taxon>Bacteria</taxon>
        <taxon>Bacillati</taxon>
        <taxon>Bacillota</taxon>
        <taxon>Clostridia</taxon>
        <taxon>Eubacteriales</taxon>
        <taxon>Oscillospiraceae</taxon>
        <taxon>Oscillospiraceae incertae sedis</taxon>
        <taxon>Candidatus Scybalenecus</taxon>
    </lineage>
</organism>
<dbReference type="InterPro" id="IPR050204">
    <property type="entry name" value="AraC_XylS_family_regulators"/>
</dbReference>
<dbReference type="InterPro" id="IPR037923">
    <property type="entry name" value="HTH-like"/>
</dbReference>
<dbReference type="InterPro" id="IPR018060">
    <property type="entry name" value="HTH_AraC"/>
</dbReference>
<reference evidence="6" key="1">
    <citation type="submission" date="2020-10" db="EMBL/GenBank/DDBJ databases">
        <authorList>
            <person name="Gilroy R."/>
        </authorList>
    </citation>
    <scope>NUCLEOTIDE SEQUENCE</scope>
    <source>
        <strain evidence="6">CHK176-6737</strain>
    </source>
</reference>
<evidence type="ECO:0000259" key="5">
    <source>
        <dbReference type="PROSITE" id="PS01124"/>
    </source>
</evidence>
<dbReference type="SUPFAM" id="SSF46689">
    <property type="entry name" value="Homeodomain-like"/>
    <property type="match status" value="2"/>
</dbReference>
<gene>
    <name evidence="6" type="ORF">IAD23_03390</name>
</gene>
<name>A0A9D1MUR8_9FIRM</name>
<dbReference type="PROSITE" id="PS00041">
    <property type="entry name" value="HTH_ARAC_FAMILY_1"/>
    <property type="match status" value="1"/>
</dbReference>